<dbReference type="AlphaFoldDB" id="A0A0D0A2E4"/>
<organism evidence="2 3">
    <name type="scientific">Pisolithus microcarpus 441</name>
    <dbReference type="NCBI Taxonomy" id="765257"/>
    <lineage>
        <taxon>Eukaryota</taxon>
        <taxon>Fungi</taxon>
        <taxon>Dikarya</taxon>
        <taxon>Basidiomycota</taxon>
        <taxon>Agaricomycotina</taxon>
        <taxon>Agaricomycetes</taxon>
        <taxon>Agaricomycetidae</taxon>
        <taxon>Boletales</taxon>
        <taxon>Sclerodermatineae</taxon>
        <taxon>Pisolithaceae</taxon>
        <taxon>Pisolithus</taxon>
    </lineage>
</organism>
<evidence type="ECO:0000256" key="1">
    <source>
        <dbReference type="SAM" id="MobiDB-lite"/>
    </source>
</evidence>
<dbReference type="Proteomes" id="UP000054018">
    <property type="component" value="Unassembled WGS sequence"/>
</dbReference>
<name>A0A0D0A2E4_9AGAM</name>
<protein>
    <submittedName>
        <fullName evidence="2">Uncharacterized protein</fullName>
    </submittedName>
</protein>
<evidence type="ECO:0000313" key="2">
    <source>
        <dbReference type="EMBL" id="KIK26248.1"/>
    </source>
</evidence>
<gene>
    <name evidence="2" type="ORF">PISMIDRAFT_9168</name>
</gene>
<evidence type="ECO:0000313" key="3">
    <source>
        <dbReference type="Proteomes" id="UP000054018"/>
    </source>
</evidence>
<sequence length="103" mass="11372">MPFSEQKSTLRAVLLAHRSVRVIIGGNSRPQLAFSASRYWLRGNRGSFLPRGYERDSTLAALATKRRIRPAPDLSGFEANGSKGKARLPPLILSTKDGKDHRA</sequence>
<proteinExistence type="predicted"/>
<reference evidence="2 3" key="1">
    <citation type="submission" date="2014-04" db="EMBL/GenBank/DDBJ databases">
        <authorList>
            <consortium name="DOE Joint Genome Institute"/>
            <person name="Kuo A."/>
            <person name="Kohler A."/>
            <person name="Costa M.D."/>
            <person name="Nagy L.G."/>
            <person name="Floudas D."/>
            <person name="Copeland A."/>
            <person name="Barry K.W."/>
            <person name="Cichocki N."/>
            <person name="Veneault-Fourrey C."/>
            <person name="LaButti K."/>
            <person name="Lindquist E.A."/>
            <person name="Lipzen A."/>
            <person name="Lundell T."/>
            <person name="Morin E."/>
            <person name="Murat C."/>
            <person name="Sun H."/>
            <person name="Tunlid A."/>
            <person name="Henrissat B."/>
            <person name="Grigoriev I.V."/>
            <person name="Hibbett D.S."/>
            <person name="Martin F."/>
            <person name="Nordberg H.P."/>
            <person name="Cantor M.N."/>
            <person name="Hua S.X."/>
        </authorList>
    </citation>
    <scope>NUCLEOTIDE SEQUENCE [LARGE SCALE GENOMIC DNA]</scope>
    <source>
        <strain evidence="2 3">441</strain>
    </source>
</reference>
<keyword evidence="3" id="KW-1185">Reference proteome</keyword>
<dbReference type="HOGENOM" id="CLU_2264779_0_0_1"/>
<accession>A0A0D0A2E4</accession>
<dbReference type="EMBL" id="KN833703">
    <property type="protein sequence ID" value="KIK26248.1"/>
    <property type="molecule type" value="Genomic_DNA"/>
</dbReference>
<feature type="region of interest" description="Disordered" evidence="1">
    <location>
        <begin position="72"/>
        <end position="103"/>
    </location>
</feature>
<reference evidence="3" key="2">
    <citation type="submission" date="2015-01" db="EMBL/GenBank/DDBJ databases">
        <title>Evolutionary Origins and Diversification of the Mycorrhizal Mutualists.</title>
        <authorList>
            <consortium name="DOE Joint Genome Institute"/>
            <consortium name="Mycorrhizal Genomics Consortium"/>
            <person name="Kohler A."/>
            <person name="Kuo A."/>
            <person name="Nagy L.G."/>
            <person name="Floudas D."/>
            <person name="Copeland A."/>
            <person name="Barry K.W."/>
            <person name="Cichocki N."/>
            <person name="Veneault-Fourrey C."/>
            <person name="LaButti K."/>
            <person name="Lindquist E.A."/>
            <person name="Lipzen A."/>
            <person name="Lundell T."/>
            <person name="Morin E."/>
            <person name="Murat C."/>
            <person name="Riley R."/>
            <person name="Ohm R."/>
            <person name="Sun H."/>
            <person name="Tunlid A."/>
            <person name="Henrissat B."/>
            <person name="Grigoriev I.V."/>
            <person name="Hibbett D.S."/>
            <person name="Martin F."/>
        </authorList>
    </citation>
    <scope>NUCLEOTIDE SEQUENCE [LARGE SCALE GENOMIC DNA]</scope>
    <source>
        <strain evidence="3">441</strain>
    </source>
</reference>